<evidence type="ECO:0000259" key="6">
    <source>
        <dbReference type="Pfam" id="PF24598"/>
    </source>
</evidence>
<dbReference type="PANTHER" id="PTHR14042:SF24">
    <property type="entry name" value="PROTEIN DOPEY-1 HOMOLOG"/>
    <property type="match status" value="1"/>
</dbReference>
<evidence type="ECO:0000259" key="5">
    <source>
        <dbReference type="Pfam" id="PF04118"/>
    </source>
</evidence>
<evidence type="ECO:0000259" key="7">
    <source>
        <dbReference type="Pfam" id="PF24601"/>
    </source>
</evidence>
<comment type="similarity">
    <text evidence="3">Belongs to the DOP1 family.</text>
</comment>
<accession>A0A238BNB0</accession>
<feature type="domain" description="DOP1 N-terminal" evidence="5">
    <location>
        <begin position="1"/>
        <end position="148"/>
    </location>
</feature>
<dbReference type="Pfam" id="PF24598">
    <property type="entry name" value="DOP1_C"/>
    <property type="match status" value="1"/>
</dbReference>
<keyword evidence="2" id="KW-0653">Protein transport</keyword>
<evidence type="ECO:0000256" key="4">
    <source>
        <dbReference type="SAM" id="MobiDB-lite"/>
    </source>
</evidence>
<evidence type="ECO:0000256" key="3">
    <source>
        <dbReference type="ARBA" id="ARBA00046326"/>
    </source>
</evidence>
<feature type="non-terminal residue" evidence="8">
    <location>
        <position position="1612"/>
    </location>
</feature>
<reference evidence="8 9" key="1">
    <citation type="submission" date="2015-12" db="EMBL/GenBank/DDBJ databases">
        <title>Draft genome of the nematode, Onchocerca flexuosa.</title>
        <authorList>
            <person name="Mitreva M."/>
        </authorList>
    </citation>
    <scope>NUCLEOTIDE SEQUENCE [LARGE SCALE GENOMIC DNA]</scope>
    <source>
        <strain evidence="8">Red Deer</strain>
    </source>
</reference>
<dbReference type="InterPro" id="IPR056459">
    <property type="entry name" value="TPR_DOP1"/>
</dbReference>
<protein>
    <submittedName>
        <fullName evidence="8">Dopey protein</fullName>
    </submittedName>
</protein>
<feature type="compositionally biased region" description="Polar residues" evidence="4">
    <location>
        <begin position="977"/>
        <end position="989"/>
    </location>
</feature>
<sequence length="1612" mass="182507">IAGVLLGLEEGTEFYDRSFSLLDRVQDSVGPEAYFACLWEAVLGSPSVRLPALMYVNAKFSRHKSMHDQEYIMGNNIDHMIAALCAAADDDGPTLVQRHLLDFLSSAFPLNSDHLVREDFVQLLRRCLFLVLRRDMSLNRRLYQWLLNRVGDSAVTGLPVAGVDEQLDTTFFITYALPIARKALEEYLELDTVQITSALASWDGTKEHQTQYTEVRVARLLLYFMDRPELGSLLLEETLLILLQAATKNDTRLESVLVQKEEILCKTKRLSTSIETINEQSRRFSVTSKSSISSRQSRLSILSVSEEISADQIKRLEEFEKTINLLMNSLDVGFIWNFLERKLKILIQQKKQKEQQNGATDPHLLTNEVKMLKEEEERRMTQELTNFPQIVLFCLNTIELDSHGDIRERYLPQLLSSILTTLAEKDVASIDGQLLVRLLIVAKAILNEINQSAVVMEAGIVTRKRGEVYEIVRCEEFDSMEKPSTESGAIKEQWRVENCLSSCQRLLSQICDWYCKERDTERLQAFYAISILTREFADFPLYDLNMQEINGHCKQHVSSNYPVWLSALLNILSIDEWDASVNSKVNHYMPEIRVTDMFARANALDLITYIYVRSISVAEQHAAMLQRQKRDTKERTIILLKPMISEADLKRLDDDDIFKKTAKILWSYLDQSDKAYYHSTVARLLCLFHSRKPSEPSSDVEDLIVSDLTSINRERSCSAAKKFRTLWMLNRPSVTEELYLGLSSKPFNRVIMLLLGFLCDDATGYDKAELKNISACWFNDCAQHSDLPYILQMWAVMLLNPSTSRASIQYLSMQSRMNKEKFPNMPSGICAITLLTNGGHQSLHHLCEDVSVTSSNEAKRHLIEASLALDKLRIGEYPAWLTELRNRLLQEGDDNSTMDLNVASETQKTHRRTVSDIPMFDDDNEESEMEIRACFAGERLCSHVQTTLISDTHCTESEISEKEKSFGVVASTSQKRSAESQAIPSTWKSVENGPPISENLKRCKSHRRQDSLQESIFTMSAQELKLFDTSELPRLEATGDEVQPLCHELHAHMLLYAESGQTVDLARSEKVFRMLIALMRTKLSFLTPRLIISCMVSSGTASLSKSPSSATSGQLMDLVSRHIRSILGQDFWASESDSASGTDTLKHKHYTLFELFLTISLHFLRSYFVNSPTANVSSHDLRNAWKCKMAVLDFLTELMRGLIAMIQANQCRTLIAYIHSLLQRSKLQKCLLHSLLTSVHNVRQHNNAEIVPLSVDILEFNDGTGISNSNFCDLISGYQSSLLDLTATVIQLELMIKNGFQNFTDQNSSSMDKLSINQIYNSPQHRASLREPYIGMVELRMFLSLSTFSVHIIEQLCKNLEAVINVAYSPIDEKMYSISSPESVRSRSLGISQDKPTYPTNYAIGAVTVSNPSLASSVMNAIPGTRGATELISNLVKVFSFSDSTNVSSNASLSKFTDLTDGDVWKQARSDVLNAFPHALATLCDVWTQLRKGEPNLPIGNPVLLASMSTFNYMRSVWRKATLDLLLDPAFFKMDMQSLKHWLVITDHLMTYDKTSFKELLGRISTAQNSALSSLITSKEAEHEMRAQALKRLAFIILSSELGQYQAQLPDI</sequence>
<feature type="domain" description="DOP1-like C-terminal" evidence="6">
    <location>
        <begin position="1466"/>
        <end position="1612"/>
    </location>
</feature>
<keyword evidence="1" id="KW-0813">Transport</keyword>
<dbReference type="InterPro" id="IPR007249">
    <property type="entry name" value="DOP1_N"/>
</dbReference>
<dbReference type="EMBL" id="KZ270212">
    <property type="protein sequence ID" value="OZC06125.1"/>
    <property type="molecule type" value="Genomic_DNA"/>
</dbReference>
<keyword evidence="9" id="KW-1185">Reference proteome</keyword>
<organism evidence="8 9">
    <name type="scientific">Onchocerca flexuosa</name>
    <dbReference type="NCBI Taxonomy" id="387005"/>
    <lineage>
        <taxon>Eukaryota</taxon>
        <taxon>Metazoa</taxon>
        <taxon>Ecdysozoa</taxon>
        <taxon>Nematoda</taxon>
        <taxon>Chromadorea</taxon>
        <taxon>Rhabditida</taxon>
        <taxon>Spirurina</taxon>
        <taxon>Spiruromorpha</taxon>
        <taxon>Filarioidea</taxon>
        <taxon>Onchocercidae</taxon>
        <taxon>Onchocerca</taxon>
    </lineage>
</organism>
<feature type="region of interest" description="Disordered" evidence="4">
    <location>
        <begin position="977"/>
        <end position="996"/>
    </location>
</feature>
<feature type="non-terminal residue" evidence="8">
    <location>
        <position position="1"/>
    </location>
</feature>
<dbReference type="GO" id="GO:0006895">
    <property type="term" value="P:Golgi to endosome transport"/>
    <property type="evidence" value="ECO:0007669"/>
    <property type="project" value="InterPro"/>
</dbReference>
<dbReference type="Pfam" id="PF24601">
    <property type="entry name" value="TPR_DOP1"/>
    <property type="match status" value="1"/>
</dbReference>
<dbReference type="GO" id="GO:0005829">
    <property type="term" value="C:cytosol"/>
    <property type="evidence" value="ECO:0007669"/>
    <property type="project" value="GOC"/>
</dbReference>
<evidence type="ECO:0000313" key="9">
    <source>
        <dbReference type="Proteomes" id="UP000242913"/>
    </source>
</evidence>
<evidence type="ECO:0000256" key="2">
    <source>
        <dbReference type="ARBA" id="ARBA00022927"/>
    </source>
</evidence>
<name>A0A238BNB0_9BILA</name>
<dbReference type="GO" id="GO:0005768">
    <property type="term" value="C:endosome"/>
    <property type="evidence" value="ECO:0007669"/>
    <property type="project" value="TreeGrafter"/>
</dbReference>
<proteinExistence type="inferred from homology"/>
<dbReference type="GO" id="GO:0015031">
    <property type="term" value="P:protein transport"/>
    <property type="evidence" value="ECO:0007669"/>
    <property type="project" value="UniProtKB-KW"/>
</dbReference>
<dbReference type="PANTHER" id="PTHR14042">
    <property type="entry name" value="DOPEY-RELATED"/>
    <property type="match status" value="1"/>
</dbReference>
<feature type="domain" description="DOP1-like TPR" evidence="7">
    <location>
        <begin position="1047"/>
        <end position="1344"/>
    </location>
</feature>
<evidence type="ECO:0000313" key="8">
    <source>
        <dbReference type="EMBL" id="OZC06125.1"/>
    </source>
</evidence>
<gene>
    <name evidence="8" type="ORF">X798_06891</name>
</gene>
<dbReference type="GO" id="GO:0005802">
    <property type="term" value="C:trans-Golgi network"/>
    <property type="evidence" value="ECO:0007669"/>
    <property type="project" value="TreeGrafter"/>
</dbReference>
<dbReference type="Pfam" id="PF04118">
    <property type="entry name" value="Dopey_N"/>
    <property type="match status" value="1"/>
</dbReference>
<dbReference type="InterPro" id="IPR040314">
    <property type="entry name" value="DOP1"/>
</dbReference>
<evidence type="ECO:0000256" key="1">
    <source>
        <dbReference type="ARBA" id="ARBA00022448"/>
    </source>
</evidence>
<dbReference type="InterPro" id="IPR056457">
    <property type="entry name" value="DOP1_C"/>
</dbReference>
<dbReference type="OrthoDB" id="297643at2759"/>
<dbReference type="Proteomes" id="UP000242913">
    <property type="component" value="Unassembled WGS sequence"/>
</dbReference>